<dbReference type="EMBL" id="BKCJ011078996">
    <property type="protein sequence ID" value="GFC81262.1"/>
    <property type="molecule type" value="Genomic_DNA"/>
</dbReference>
<proteinExistence type="predicted"/>
<feature type="non-terminal residue" evidence="1">
    <location>
        <position position="113"/>
    </location>
</feature>
<dbReference type="AlphaFoldDB" id="A0A699RB06"/>
<dbReference type="GO" id="GO:0003964">
    <property type="term" value="F:RNA-directed DNA polymerase activity"/>
    <property type="evidence" value="ECO:0007669"/>
    <property type="project" value="UniProtKB-KW"/>
</dbReference>
<name>A0A699RB06_TANCI</name>
<comment type="caution">
    <text evidence="1">The sequence shown here is derived from an EMBL/GenBank/DDBJ whole genome shotgun (WGS) entry which is preliminary data.</text>
</comment>
<evidence type="ECO:0000313" key="1">
    <source>
        <dbReference type="EMBL" id="GFC81262.1"/>
    </source>
</evidence>
<sequence>MVLCGITSSELFTVLRWSVTLEILSLSPWGVILLEVDQRHLRDGVERNQSSALLHMLGTITLSSSPDRYFCDLNGDGAYRVKDIRSELDDLFLPSSAVATRWVNLVPIKVNIF</sequence>
<organism evidence="1">
    <name type="scientific">Tanacetum cinerariifolium</name>
    <name type="common">Dalmatian daisy</name>
    <name type="synonym">Chrysanthemum cinerariifolium</name>
    <dbReference type="NCBI Taxonomy" id="118510"/>
    <lineage>
        <taxon>Eukaryota</taxon>
        <taxon>Viridiplantae</taxon>
        <taxon>Streptophyta</taxon>
        <taxon>Embryophyta</taxon>
        <taxon>Tracheophyta</taxon>
        <taxon>Spermatophyta</taxon>
        <taxon>Magnoliopsida</taxon>
        <taxon>eudicotyledons</taxon>
        <taxon>Gunneridae</taxon>
        <taxon>Pentapetalae</taxon>
        <taxon>asterids</taxon>
        <taxon>campanulids</taxon>
        <taxon>Asterales</taxon>
        <taxon>Asteraceae</taxon>
        <taxon>Asteroideae</taxon>
        <taxon>Anthemideae</taxon>
        <taxon>Anthemidinae</taxon>
        <taxon>Tanacetum</taxon>
    </lineage>
</organism>
<keyword evidence="1" id="KW-0695">RNA-directed DNA polymerase</keyword>
<reference evidence="1" key="1">
    <citation type="journal article" date="2019" name="Sci. Rep.">
        <title>Draft genome of Tanacetum cinerariifolium, the natural source of mosquito coil.</title>
        <authorList>
            <person name="Yamashiro T."/>
            <person name="Shiraishi A."/>
            <person name="Satake H."/>
            <person name="Nakayama K."/>
        </authorList>
    </citation>
    <scope>NUCLEOTIDE SEQUENCE</scope>
</reference>
<protein>
    <submittedName>
        <fullName evidence="1">RNA-directed DNA polymerase, eukaryota</fullName>
    </submittedName>
</protein>
<accession>A0A699RB06</accession>
<gene>
    <name evidence="1" type="ORF">Tci_853232</name>
</gene>
<keyword evidence="1" id="KW-0808">Transferase</keyword>
<keyword evidence="1" id="KW-0548">Nucleotidyltransferase</keyword>